<organism evidence="1">
    <name type="scientific">Arundo donax</name>
    <name type="common">Giant reed</name>
    <name type="synonym">Donax arundinaceus</name>
    <dbReference type="NCBI Taxonomy" id="35708"/>
    <lineage>
        <taxon>Eukaryota</taxon>
        <taxon>Viridiplantae</taxon>
        <taxon>Streptophyta</taxon>
        <taxon>Embryophyta</taxon>
        <taxon>Tracheophyta</taxon>
        <taxon>Spermatophyta</taxon>
        <taxon>Magnoliopsida</taxon>
        <taxon>Liliopsida</taxon>
        <taxon>Poales</taxon>
        <taxon>Poaceae</taxon>
        <taxon>PACMAD clade</taxon>
        <taxon>Arundinoideae</taxon>
        <taxon>Arundineae</taxon>
        <taxon>Arundo</taxon>
    </lineage>
</organism>
<reference evidence="1" key="2">
    <citation type="journal article" date="2015" name="Data Brief">
        <title>Shoot transcriptome of the giant reed, Arundo donax.</title>
        <authorList>
            <person name="Barrero R.A."/>
            <person name="Guerrero F.D."/>
            <person name="Moolhuijzen P."/>
            <person name="Goolsby J.A."/>
            <person name="Tidwell J."/>
            <person name="Bellgard S.E."/>
            <person name="Bellgard M.I."/>
        </authorList>
    </citation>
    <scope>NUCLEOTIDE SEQUENCE</scope>
    <source>
        <tissue evidence="1">Shoot tissue taken approximately 20 cm above the soil surface</tissue>
    </source>
</reference>
<evidence type="ECO:0000313" key="1">
    <source>
        <dbReference type="EMBL" id="JAD76759.1"/>
    </source>
</evidence>
<proteinExistence type="predicted"/>
<name>A0A0A9CKE2_ARUDO</name>
<reference evidence="1" key="1">
    <citation type="submission" date="2014-09" db="EMBL/GenBank/DDBJ databases">
        <authorList>
            <person name="Magalhaes I.L.F."/>
            <person name="Oliveira U."/>
            <person name="Santos F.R."/>
            <person name="Vidigal T.H.D.A."/>
            <person name="Brescovit A.D."/>
            <person name="Santos A.J."/>
        </authorList>
    </citation>
    <scope>NUCLEOTIDE SEQUENCE</scope>
    <source>
        <tissue evidence="1">Shoot tissue taken approximately 20 cm above the soil surface</tissue>
    </source>
</reference>
<sequence>MNRRRGCSCTKPATPGVGIVSSWSAGQQSGPDYAVSRDHTVASSMRFKCGLELGSDLNFQ</sequence>
<protein>
    <submittedName>
        <fullName evidence="1">Uncharacterized protein</fullName>
    </submittedName>
</protein>
<accession>A0A0A9CKE2</accession>
<dbReference type="EMBL" id="GBRH01221136">
    <property type="protein sequence ID" value="JAD76759.1"/>
    <property type="molecule type" value="Transcribed_RNA"/>
</dbReference>
<dbReference type="AlphaFoldDB" id="A0A0A9CKE2"/>